<name>A0ACB5SCM4_9PEZI</name>
<dbReference type="Proteomes" id="UP001165186">
    <property type="component" value="Unassembled WGS sequence"/>
</dbReference>
<proteinExistence type="predicted"/>
<accession>A0ACB5SCM4</accession>
<evidence type="ECO:0000313" key="1">
    <source>
        <dbReference type="EMBL" id="GME35006.1"/>
    </source>
</evidence>
<organism evidence="1 2">
    <name type="scientific">Neofusicoccum parvum</name>
    <dbReference type="NCBI Taxonomy" id="310453"/>
    <lineage>
        <taxon>Eukaryota</taxon>
        <taxon>Fungi</taxon>
        <taxon>Dikarya</taxon>
        <taxon>Ascomycota</taxon>
        <taxon>Pezizomycotina</taxon>
        <taxon>Dothideomycetes</taxon>
        <taxon>Dothideomycetes incertae sedis</taxon>
        <taxon>Botryosphaeriales</taxon>
        <taxon>Botryosphaeriaceae</taxon>
        <taxon>Neofusicoccum</taxon>
    </lineage>
</organism>
<evidence type="ECO:0000313" key="2">
    <source>
        <dbReference type="Proteomes" id="UP001165186"/>
    </source>
</evidence>
<reference evidence="1" key="1">
    <citation type="submission" date="2024-09" db="EMBL/GenBank/DDBJ databases">
        <title>Draft Genome Sequences of Neofusicoccum parvum.</title>
        <authorList>
            <person name="Ashida A."/>
            <person name="Camagna M."/>
            <person name="Tanaka A."/>
            <person name="Takemoto D."/>
        </authorList>
    </citation>
    <scope>NUCLEOTIDE SEQUENCE</scope>
    <source>
        <strain evidence="1">PPO83</strain>
    </source>
</reference>
<sequence>MDFYKAASKAQLGPLLQIQDWNLLYTMSESWTPPESYATRPVAILGGGVLGRRIACCWASAGYTVHIRDPSEQQRADALAYIRDNVTSYAAVTGCAQPGGALAFADLPAAVANAWLVFEAVPEILSLKTATFAELERHAPGDALLCSNSSSYKSGEMLGEVSAPTRPRILNTHYMMPPANRLVELMTCGFTAPAVLPWLAERHREAGLKPHVAAKESTGFIFNRVWAAVKREVLMVLAEGVTTPAEVDEIWVEMFAGKTEGPCRMMDDVGLDTVAFIEEHYIQERGLPSAHVEYLRENYTSQGKLGRKSTHGGLLAPADTSPTAPPPAQPKLLVLDLGLSQPLGTAKTPADIPHRGRVLELSADGTTTRTLADAQPLPDGLVHDPTTNRLYWTNMGDPSAADGSVLSSALDGSDLRTVVPPGAGGMHTPKQLALDARARKLYIADREGMAVHRCGLDGAALETVVRTGDPVADADDHTHWCVGVAVAPGRGELFWTQKGASKAGQGRLMGARLEVPDGCGPAGRTDVRCLLEGLPEPIDLEVEEGEEAVWWTDRGEVPWGNTLNRLELGAVDGRVGGVGDYRVVAQNFDEAIGLKIDGKNGVCYVADIGGTIWRCGLDGRKEKVYEDKNCAFSGLTVVY</sequence>
<dbReference type="EMBL" id="BSXG01000260">
    <property type="protein sequence ID" value="GME35006.1"/>
    <property type="molecule type" value="Genomic_DNA"/>
</dbReference>
<keyword evidence="2" id="KW-1185">Reference proteome</keyword>
<gene>
    <name evidence="1" type="primary">g11548</name>
    <name evidence="1" type="ORF">NpPPO83_00011548</name>
</gene>
<comment type="caution">
    <text evidence="1">The sequence shown here is derived from an EMBL/GenBank/DDBJ whole genome shotgun (WGS) entry which is preliminary data.</text>
</comment>
<protein>
    <submittedName>
        <fullName evidence="1">Uncharacterized protein</fullName>
    </submittedName>
</protein>